<reference evidence="1" key="2">
    <citation type="submission" date="2021-01" db="EMBL/GenBank/DDBJ databases">
        <authorList>
            <person name="Schikora-Tamarit M.A."/>
        </authorList>
    </citation>
    <scope>NUCLEOTIDE SEQUENCE</scope>
    <source>
        <strain evidence="1">NCAIM Y.01608</strain>
    </source>
</reference>
<dbReference type="Proteomes" id="UP000788993">
    <property type="component" value="Unassembled WGS sequence"/>
</dbReference>
<sequence>MVCVDWLCVSVTVSPVCTVVSYVLGVSGVLVVIQVEASVLDWLSGVEELEAVVTCGGAVDEVGRVCVELVLLSVIEVSVDCGVADDWWLETITTSGLDGGIVHIVHVVSVQGCVEELKLRLDVLTIDELLVLIGVERGVVDVDWLELLNVELGVDEVEVVALVLEVETGLEVLGTTLLEVKLVDSLVVENVELELVRKLELELGELELLVDEEVEVVVEELLLIVVECEQREQLVTTFRSTST</sequence>
<dbReference type="AlphaFoldDB" id="A0A9P8NX69"/>
<accession>A0A9P8NX69</accession>
<dbReference type="EMBL" id="JAEUBD010001468">
    <property type="protein sequence ID" value="KAH3660719.1"/>
    <property type="molecule type" value="Genomic_DNA"/>
</dbReference>
<evidence type="ECO:0000313" key="1">
    <source>
        <dbReference type="EMBL" id="KAH3660719.1"/>
    </source>
</evidence>
<protein>
    <submittedName>
        <fullName evidence="1">Uncharacterized protein</fullName>
    </submittedName>
</protein>
<proteinExistence type="predicted"/>
<keyword evidence="2" id="KW-1185">Reference proteome</keyword>
<name>A0A9P8NX69_9ASCO</name>
<gene>
    <name evidence="1" type="ORF">OGATHE_005051</name>
</gene>
<comment type="caution">
    <text evidence="1">The sequence shown here is derived from an EMBL/GenBank/DDBJ whole genome shotgun (WGS) entry which is preliminary data.</text>
</comment>
<organism evidence="1 2">
    <name type="scientific">Ogataea polymorpha</name>
    <dbReference type="NCBI Taxonomy" id="460523"/>
    <lineage>
        <taxon>Eukaryota</taxon>
        <taxon>Fungi</taxon>
        <taxon>Dikarya</taxon>
        <taxon>Ascomycota</taxon>
        <taxon>Saccharomycotina</taxon>
        <taxon>Pichiomycetes</taxon>
        <taxon>Pichiales</taxon>
        <taxon>Pichiaceae</taxon>
        <taxon>Ogataea</taxon>
    </lineage>
</organism>
<reference evidence="1" key="1">
    <citation type="journal article" date="2021" name="Open Biol.">
        <title>Shared evolutionary footprints suggest mitochondrial oxidative damage underlies multiple complex I losses in fungi.</title>
        <authorList>
            <person name="Schikora-Tamarit M.A."/>
            <person name="Marcet-Houben M."/>
            <person name="Nosek J."/>
            <person name="Gabaldon T."/>
        </authorList>
    </citation>
    <scope>NUCLEOTIDE SEQUENCE</scope>
    <source>
        <strain evidence="1">NCAIM Y.01608</strain>
    </source>
</reference>
<evidence type="ECO:0000313" key="2">
    <source>
        <dbReference type="Proteomes" id="UP000788993"/>
    </source>
</evidence>